<comment type="caution">
    <text evidence="1">The sequence shown here is derived from an EMBL/GenBank/DDBJ whole genome shotgun (WGS) entry which is preliminary data.</text>
</comment>
<proteinExistence type="predicted"/>
<evidence type="ECO:0000313" key="1">
    <source>
        <dbReference type="EMBL" id="KAH8024736.1"/>
    </source>
</evidence>
<dbReference type="AlphaFoldDB" id="A0A9J6DS93"/>
<evidence type="ECO:0000313" key="2">
    <source>
        <dbReference type="Proteomes" id="UP000821866"/>
    </source>
</evidence>
<accession>A0A9J6DS93</accession>
<protein>
    <submittedName>
        <fullName evidence="1">Uncharacterized protein</fullName>
    </submittedName>
</protein>
<keyword evidence="2" id="KW-1185">Reference proteome</keyword>
<gene>
    <name evidence="1" type="ORF">HPB51_001150</name>
</gene>
<dbReference type="Proteomes" id="UP000821866">
    <property type="component" value="Unassembled WGS sequence"/>
</dbReference>
<dbReference type="EMBL" id="JABSTU010000007">
    <property type="protein sequence ID" value="KAH8024736.1"/>
    <property type="molecule type" value="Genomic_DNA"/>
</dbReference>
<name>A0A9J6DS93_RHIMP</name>
<organism evidence="1 2">
    <name type="scientific">Rhipicephalus microplus</name>
    <name type="common">Cattle tick</name>
    <name type="synonym">Boophilus microplus</name>
    <dbReference type="NCBI Taxonomy" id="6941"/>
    <lineage>
        <taxon>Eukaryota</taxon>
        <taxon>Metazoa</taxon>
        <taxon>Ecdysozoa</taxon>
        <taxon>Arthropoda</taxon>
        <taxon>Chelicerata</taxon>
        <taxon>Arachnida</taxon>
        <taxon>Acari</taxon>
        <taxon>Parasitiformes</taxon>
        <taxon>Ixodida</taxon>
        <taxon>Ixodoidea</taxon>
        <taxon>Ixodidae</taxon>
        <taxon>Rhipicephalinae</taxon>
        <taxon>Rhipicephalus</taxon>
        <taxon>Boophilus</taxon>
    </lineage>
</organism>
<sequence>MLYEWLNDLPERLRRSATQLPTTTKAISMFDVCMNQVDSTADVVLSFLRDRGLAWQNMLPKSQEFPNQLWLLFAPNDLISQWAPFLNDIREELYVRYWTLFHSQLISGNAMPSTNAAINESFYVQRFVFDTLLRAAANTNKKPTMLPLKTLADYPELSSAGFVVDVMNRTLGLAQQLPDDEAQLLISDEVYLDAVREIVRRLSVSELKRHLAWLFVQTHGVVADPGRLLFALFGEKSRARQERPLFCASQTEPSYKLLVAAADSVTRFTVKERRVISDRLADVVKARFQDYKTPPICACEDLFPDVPAVEVAFAAFLDGFSGDSDGLRLSPRFSEPQVFFLTLCYLTCTCSSQDNIYGADCN</sequence>
<reference evidence="1" key="2">
    <citation type="submission" date="2021-09" db="EMBL/GenBank/DDBJ databases">
        <authorList>
            <person name="Jia N."/>
            <person name="Wang J."/>
            <person name="Shi W."/>
            <person name="Du L."/>
            <person name="Sun Y."/>
            <person name="Zhan W."/>
            <person name="Jiang J."/>
            <person name="Wang Q."/>
            <person name="Zhang B."/>
            <person name="Ji P."/>
            <person name="Sakyi L.B."/>
            <person name="Cui X."/>
            <person name="Yuan T."/>
            <person name="Jiang B."/>
            <person name="Yang W."/>
            <person name="Lam T.T.-Y."/>
            <person name="Chang Q."/>
            <person name="Ding S."/>
            <person name="Wang X."/>
            <person name="Zhu J."/>
            <person name="Ruan X."/>
            <person name="Zhao L."/>
            <person name="Wei J."/>
            <person name="Que T."/>
            <person name="Du C."/>
            <person name="Cheng J."/>
            <person name="Dai P."/>
            <person name="Han X."/>
            <person name="Huang E."/>
            <person name="Gao Y."/>
            <person name="Liu J."/>
            <person name="Shao H."/>
            <person name="Ye R."/>
            <person name="Li L."/>
            <person name="Wei W."/>
            <person name="Wang X."/>
            <person name="Wang C."/>
            <person name="Huo Q."/>
            <person name="Li W."/>
            <person name="Guo W."/>
            <person name="Chen H."/>
            <person name="Chen S."/>
            <person name="Zhou L."/>
            <person name="Zhou L."/>
            <person name="Ni X."/>
            <person name="Tian J."/>
            <person name="Zhou Y."/>
            <person name="Sheng Y."/>
            <person name="Liu T."/>
            <person name="Pan Y."/>
            <person name="Xia L."/>
            <person name="Li J."/>
            <person name="Zhao F."/>
            <person name="Cao W."/>
        </authorList>
    </citation>
    <scope>NUCLEOTIDE SEQUENCE</scope>
    <source>
        <strain evidence="1">Rmic-2018</strain>
        <tissue evidence="1">Larvae</tissue>
    </source>
</reference>
<reference evidence="1" key="1">
    <citation type="journal article" date="2020" name="Cell">
        <title>Large-Scale Comparative Analyses of Tick Genomes Elucidate Their Genetic Diversity and Vector Capacities.</title>
        <authorList>
            <consortium name="Tick Genome and Microbiome Consortium (TIGMIC)"/>
            <person name="Jia N."/>
            <person name="Wang J."/>
            <person name="Shi W."/>
            <person name="Du L."/>
            <person name="Sun Y."/>
            <person name="Zhan W."/>
            <person name="Jiang J.F."/>
            <person name="Wang Q."/>
            <person name="Zhang B."/>
            <person name="Ji P."/>
            <person name="Bell-Sakyi L."/>
            <person name="Cui X.M."/>
            <person name="Yuan T.T."/>
            <person name="Jiang B.G."/>
            <person name="Yang W.F."/>
            <person name="Lam T.T."/>
            <person name="Chang Q.C."/>
            <person name="Ding S.J."/>
            <person name="Wang X.J."/>
            <person name="Zhu J.G."/>
            <person name="Ruan X.D."/>
            <person name="Zhao L."/>
            <person name="Wei J.T."/>
            <person name="Ye R.Z."/>
            <person name="Que T.C."/>
            <person name="Du C.H."/>
            <person name="Zhou Y.H."/>
            <person name="Cheng J.X."/>
            <person name="Dai P.F."/>
            <person name="Guo W.B."/>
            <person name="Han X.H."/>
            <person name="Huang E.J."/>
            <person name="Li L.F."/>
            <person name="Wei W."/>
            <person name="Gao Y.C."/>
            <person name="Liu J.Z."/>
            <person name="Shao H.Z."/>
            <person name="Wang X."/>
            <person name="Wang C.C."/>
            <person name="Yang T.C."/>
            <person name="Huo Q.B."/>
            <person name="Li W."/>
            <person name="Chen H.Y."/>
            <person name="Chen S.E."/>
            <person name="Zhou L.G."/>
            <person name="Ni X.B."/>
            <person name="Tian J.H."/>
            <person name="Sheng Y."/>
            <person name="Liu T."/>
            <person name="Pan Y.S."/>
            <person name="Xia L.Y."/>
            <person name="Li J."/>
            <person name="Zhao F."/>
            <person name="Cao W.C."/>
        </authorList>
    </citation>
    <scope>NUCLEOTIDE SEQUENCE</scope>
    <source>
        <strain evidence="1">Rmic-2018</strain>
    </source>
</reference>